<protein>
    <submittedName>
        <fullName evidence="6">Interleukin 6 receptor</fullName>
    </submittedName>
</protein>
<dbReference type="PANTHER" id="PTHR20859:SF84">
    <property type="entry name" value="INTERFERON ALPHA_BETA RECEPTOR 2"/>
    <property type="match status" value="1"/>
</dbReference>
<dbReference type="InterPro" id="IPR003599">
    <property type="entry name" value="Ig_sub"/>
</dbReference>
<evidence type="ECO:0000256" key="1">
    <source>
        <dbReference type="ARBA" id="ARBA00023319"/>
    </source>
</evidence>
<evidence type="ECO:0000313" key="7">
    <source>
        <dbReference type="Proteomes" id="UP000265020"/>
    </source>
</evidence>
<keyword evidence="3" id="KW-1133">Transmembrane helix</keyword>
<dbReference type="CDD" id="cd00063">
    <property type="entry name" value="FN3"/>
    <property type="match status" value="1"/>
</dbReference>
<dbReference type="OrthoDB" id="8634471at2759"/>
<evidence type="ECO:0000259" key="5">
    <source>
        <dbReference type="PROSITE" id="PS50853"/>
    </source>
</evidence>
<name>A0A3Q2FDB2_CYPVA</name>
<evidence type="ECO:0000256" key="4">
    <source>
        <dbReference type="SAM" id="SignalP"/>
    </source>
</evidence>
<feature type="signal peptide" evidence="4">
    <location>
        <begin position="1"/>
        <end position="18"/>
    </location>
</feature>
<dbReference type="SUPFAM" id="SSF49265">
    <property type="entry name" value="Fibronectin type III"/>
    <property type="match status" value="2"/>
</dbReference>
<feature type="chain" id="PRO_5018719377" evidence="4">
    <location>
        <begin position="19"/>
        <end position="607"/>
    </location>
</feature>
<dbReference type="GeneTree" id="ENSGT00940000165521"/>
<dbReference type="KEGG" id="cvg:107096289"/>
<dbReference type="SMART" id="SM00409">
    <property type="entry name" value="IG"/>
    <property type="match status" value="1"/>
</dbReference>
<dbReference type="GeneID" id="107096289"/>
<keyword evidence="3" id="KW-0812">Transmembrane</keyword>
<dbReference type="RefSeq" id="XP_015248369.1">
    <property type="nucleotide sequence ID" value="XM_015392883.1"/>
</dbReference>
<dbReference type="InterPro" id="IPR013783">
    <property type="entry name" value="Ig-like_fold"/>
</dbReference>
<feature type="compositionally biased region" description="Basic and acidic residues" evidence="2">
    <location>
        <begin position="148"/>
        <end position="170"/>
    </location>
</feature>
<feature type="compositionally biased region" description="Polar residues" evidence="2">
    <location>
        <begin position="558"/>
        <end position="572"/>
    </location>
</feature>
<keyword evidence="4" id="KW-0732">Signal</keyword>
<organism evidence="6 7">
    <name type="scientific">Cyprinodon variegatus</name>
    <name type="common">Sheepshead minnow</name>
    <dbReference type="NCBI Taxonomy" id="28743"/>
    <lineage>
        <taxon>Eukaryota</taxon>
        <taxon>Metazoa</taxon>
        <taxon>Chordata</taxon>
        <taxon>Craniata</taxon>
        <taxon>Vertebrata</taxon>
        <taxon>Euteleostomi</taxon>
        <taxon>Actinopterygii</taxon>
        <taxon>Neopterygii</taxon>
        <taxon>Teleostei</taxon>
        <taxon>Neoteleostei</taxon>
        <taxon>Acanthomorphata</taxon>
        <taxon>Ovalentaria</taxon>
        <taxon>Atherinomorphae</taxon>
        <taxon>Cyprinodontiformes</taxon>
        <taxon>Cyprinodontidae</taxon>
        <taxon>Cyprinodon</taxon>
    </lineage>
</organism>
<feature type="region of interest" description="Disordered" evidence="2">
    <location>
        <begin position="537"/>
        <end position="590"/>
    </location>
</feature>
<feature type="transmembrane region" description="Helical" evidence="3">
    <location>
        <begin position="501"/>
        <end position="520"/>
    </location>
</feature>
<evidence type="ECO:0000256" key="3">
    <source>
        <dbReference type="SAM" id="Phobius"/>
    </source>
</evidence>
<dbReference type="STRING" id="28743.ENSCVAP00000000990"/>
<dbReference type="Gene3D" id="2.60.40.10">
    <property type="entry name" value="Immunoglobulins"/>
    <property type="match status" value="3"/>
</dbReference>
<dbReference type="Proteomes" id="UP000265020">
    <property type="component" value="Unassembled WGS sequence"/>
</dbReference>
<dbReference type="InterPro" id="IPR036116">
    <property type="entry name" value="FN3_sf"/>
</dbReference>
<dbReference type="Ensembl" id="ENSCVAT00000014147.1">
    <property type="protein sequence ID" value="ENSCVAP00000000990.1"/>
    <property type="gene ID" value="ENSCVAG00000001947.1"/>
</dbReference>
<dbReference type="InterPro" id="IPR036179">
    <property type="entry name" value="Ig-like_dom_sf"/>
</dbReference>
<accession>A0A3Q2FDB2</accession>
<dbReference type="Pfam" id="PF00041">
    <property type="entry name" value="fn3"/>
    <property type="match status" value="1"/>
</dbReference>
<dbReference type="PROSITE" id="PS50853">
    <property type="entry name" value="FN3"/>
    <property type="match status" value="1"/>
</dbReference>
<feature type="region of interest" description="Disordered" evidence="2">
    <location>
        <begin position="147"/>
        <end position="172"/>
    </location>
</feature>
<dbReference type="AlphaFoldDB" id="A0A3Q2FDB2"/>
<dbReference type="PANTHER" id="PTHR20859">
    <property type="entry name" value="INTERFERON/INTERLEUKIN RECEPTOR"/>
    <property type="match status" value="1"/>
</dbReference>
<reference evidence="6" key="2">
    <citation type="submission" date="2025-09" db="UniProtKB">
        <authorList>
            <consortium name="Ensembl"/>
        </authorList>
    </citation>
    <scope>IDENTIFICATION</scope>
</reference>
<dbReference type="InterPro" id="IPR050650">
    <property type="entry name" value="Type-II_Cytokine-TF_Rcpt"/>
</dbReference>
<dbReference type="SUPFAM" id="SSF48726">
    <property type="entry name" value="Immunoglobulin"/>
    <property type="match status" value="1"/>
</dbReference>
<sequence>MGNLLRLLGFLCIMPVSGNFDGICPRKEPPPGVLVVPPGSSLELNCDGHVRVNGDKVSLSRKVLSTNKRRSPSERTPITLQVRRNTISPNRSKKTSAESVQYHSTTTAAGVNTVQGENQSNEYSNKERFTSPQVVQPTPLSMTTILRGESKWEENKKKPEDEYRDKDWGESSRVTRGAKIRPQWRWNKQLVQRADRDWGEMEFLNGGSSLSLSSVRQTDAGKYTCHQRGEETLAVTVIVADPPETPTMLCYMKSPWSKIRCESKPLNSMIKYTPDCSLFLSTRDLPQTKIEDFQQIPCSYSSRRSRCWCALENNDEGRTTHTAFLCVTNILGNATSPPIYFTPLDILKPNPPSKVTAHLVEKVERMIKVTWNLPESWNQPKYPDEYYDIIYEIRYRPLISSHEQKNDIKERHYTITDALPGTDYLIQLRSKEEYDGHWSEWTTPIIARSWTANVEEEGQPMTTMDVLPSIEDLGSGFPEEMYLDGTTHEICINLCQTQYHVLWISATLAITSVILAVYILRHKDRFMSKLHRLTITHSDHVSPPPPSIPSTPERENLMSGSDSQLYKQLPSSETQDKEENEEEQTEMDRVEAMNFNNKSYFFLEIER</sequence>
<feature type="domain" description="Fibronectin type-III" evidence="5">
    <location>
        <begin position="351"/>
        <end position="449"/>
    </location>
</feature>
<reference evidence="6" key="1">
    <citation type="submission" date="2025-08" db="UniProtKB">
        <authorList>
            <consortium name="Ensembl"/>
        </authorList>
    </citation>
    <scope>IDENTIFICATION</scope>
</reference>
<proteinExistence type="predicted"/>
<keyword evidence="1" id="KW-0393">Immunoglobulin domain</keyword>
<dbReference type="InterPro" id="IPR003961">
    <property type="entry name" value="FN3_dom"/>
</dbReference>
<dbReference type="SMART" id="SM00060">
    <property type="entry name" value="FN3"/>
    <property type="match status" value="1"/>
</dbReference>
<keyword evidence="3" id="KW-0472">Membrane</keyword>
<keyword evidence="7" id="KW-1185">Reference proteome</keyword>
<evidence type="ECO:0000313" key="6">
    <source>
        <dbReference type="Ensembl" id="ENSCVAP00000000990.1"/>
    </source>
</evidence>
<evidence type="ECO:0000256" key="2">
    <source>
        <dbReference type="SAM" id="MobiDB-lite"/>
    </source>
</evidence>
<feature type="compositionally biased region" description="Acidic residues" evidence="2">
    <location>
        <begin position="576"/>
        <end position="585"/>
    </location>
</feature>
<dbReference type="OMA" id="RCWCALE"/>